<organism evidence="2">
    <name type="scientific">Fusarium oxysporum (strain Fo5176)</name>
    <name type="common">Fusarium vascular wilt</name>
    <dbReference type="NCBI Taxonomy" id="660025"/>
    <lineage>
        <taxon>Eukaryota</taxon>
        <taxon>Fungi</taxon>
        <taxon>Dikarya</taxon>
        <taxon>Ascomycota</taxon>
        <taxon>Pezizomycotina</taxon>
        <taxon>Sordariomycetes</taxon>
        <taxon>Hypocreomycetidae</taxon>
        <taxon>Hypocreales</taxon>
        <taxon>Nectriaceae</taxon>
        <taxon>Fusarium</taxon>
        <taxon>Fusarium oxysporum species complex</taxon>
    </lineage>
</organism>
<name>F9FBV9_FUSOF</name>
<dbReference type="InterPro" id="IPR054208">
    <property type="entry name" value="DUF6914"/>
</dbReference>
<dbReference type="STRING" id="660025.F9FBV9"/>
<accession>F9FBV9</accession>
<comment type="caution">
    <text evidence="2">The sequence shown here is derived from an EMBL/GenBank/DDBJ whole genome shotgun (WGS) entry which is preliminary data.</text>
</comment>
<reference evidence="2" key="1">
    <citation type="journal article" date="2012" name="Mol. Plant Microbe Interact.">
        <title>A highly conserved effector in Fusarium oxysporum is required for full virulence on Arabidopsis.</title>
        <authorList>
            <person name="Thatcher L.F."/>
            <person name="Gardiner D.M."/>
            <person name="Kazan K."/>
            <person name="Manners J."/>
        </authorList>
    </citation>
    <scope>NUCLEOTIDE SEQUENCE [LARGE SCALE GENOMIC DNA]</scope>
    <source>
        <strain evidence="2">Fo5176</strain>
    </source>
</reference>
<gene>
    <name evidence="2" type="ORF">FOXB_03887</name>
</gene>
<keyword evidence="1" id="KW-1133">Transmembrane helix</keyword>
<protein>
    <submittedName>
        <fullName evidence="2">Uncharacterized protein</fullName>
    </submittedName>
</protein>
<dbReference type="AlphaFoldDB" id="F9FBV9"/>
<sequence>MGQQSDVYEIAVFCFFFAMVQQVAVALYDRGDFSRGDKRRVFGYAAYHWGIIIMPDGHEERDYHAFSATDVSEINPVTFRMHNPTMTWWLRAEENVKPDENVKPLGCIVIGEVPEDVTFAQLDDLFHSISLPVKNTHPQQSCVTWIMYAVQALQEHGWVTQFDLDEFKDRVVSYADERMEGSNSQVIFYQS</sequence>
<dbReference type="OrthoDB" id="4924482at2759"/>
<feature type="transmembrane region" description="Helical" evidence="1">
    <location>
        <begin position="7"/>
        <end position="28"/>
    </location>
</feature>
<dbReference type="Pfam" id="PF21858">
    <property type="entry name" value="DUF6914"/>
    <property type="match status" value="1"/>
</dbReference>
<evidence type="ECO:0000313" key="2">
    <source>
        <dbReference type="EMBL" id="EGU85598.1"/>
    </source>
</evidence>
<proteinExistence type="predicted"/>
<dbReference type="PaxDb" id="5507-FOXG_13557P0"/>
<keyword evidence="1" id="KW-0472">Membrane</keyword>
<evidence type="ECO:0000256" key="1">
    <source>
        <dbReference type="SAM" id="Phobius"/>
    </source>
</evidence>
<keyword evidence="1" id="KW-0812">Transmembrane</keyword>
<dbReference type="EMBL" id="AFQF01001254">
    <property type="protein sequence ID" value="EGU85598.1"/>
    <property type="molecule type" value="Genomic_DNA"/>
</dbReference>